<keyword evidence="3" id="KW-1185">Reference proteome</keyword>
<sequence length="161" mass="18241">MERELKRDTLLLLIAFASVSALVFGELLEQIVFVPNWLIGNVDQNMEHFRQFKHTTDPGMFYFPLTIVAIASHLKLLGKGSLLSDDQKKSVRLSLILFSIVFAVTIYVIVFINIPVIDNGTLSGEAQKSKIQLWAILNMFRIILPAFGLYELGRLFVLKKS</sequence>
<proteinExistence type="predicted"/>
<feature type="transmembrane region" description="Helical" evidence="1">
    <location>
        <begin position="59"/>
        <end position="78"/>
    </location>
</feature>
<feature type="transmembrane region" description="Helical" evidence="1">
    <location>
        <begin position="132"/>
        <end position="152"/>
    </location>
</feature>
<feature type="transmembrane region" description="Helical" evidence="1">
    <location>
        <begin position="90"/>
        <end position="112"/>
    </location>
</feature>
<keyword evidence="1" id="KW-1133">Transmembrane helix</keyword>
<keyword evidence="1" id="KW-0812">Transmembrane</keyword>
<dbReference type="EMBL" id="JAVDQD010000012">
    <property type="protein sequence ID" value="MDR6241807.1"/>
    <property type="molecule type" value="Genomic_DNA"/>
</dbReference>
<gene>
    <name evidence="2" type="ORF">HNQ88_004894</name>
</gene>
<comment type="caution">
    <text evidence="2">The sequence shown here is derived from an EMBL/GenBank/DDBJ whole genome shotgun (WGS) entry which is preliminary data.</text>
</comment>
<keyword evidence="1" id="KW-0472">Membrane</keyword>
<name>A0AAE3XSI4_9BACT</name>
<dbReference type="RefSeq" id="WP_309942916.1">
    <property type="nucleotide sequence ID" value="NZ_AP025307.1"/>
</dbReference>
<reference evidence="2" key="1">
    <citation type="submission" date="2023-07" db="EMBL/GenBank/DDBJ databases">
        <title>Genomic Encyclopedia of Type Strains, Phase IV (KMG-IV): sequencing the most valuable type-strain genomes for metagenomic binning, comparative biology and taxonomic classification.</title>
        <authorList>
            <person name="Goeker M."/>
        </authorList>
    </citation>
    <scope>NUCLEOTIDE SEQUENCE</scope>
    <source>
        <strain evidence="2">DSM 26174</strain>
    </source>
</reference>
<dbReference type="AlphaFoldDB" id="A0AAE3XSI4"/>
<organism evidence="2 3">
    <name type="scientific">Aureibacter tunicatorum</name>
    <dbReference type="NCBI Taxonomy" id="866807"/>
    <lineage>
        <taxon>Bacteria</taxon>
        <taxon>Pseudomonadati</taxon>
        <taxon>Bacteroidota</taxon>
        <taxon>Cytophagia</taxon>
        <taxon>Cytophagales</taxon>
        <taxon>Persicobacteraceae</taxon>
        <taxon>Aureibacter</taxon>
    </lineage>
</organism>
<evidence type="ECO:0008006" key="4">
    <source>
        <dbReference type="Google" id="ProtNLM"/>
    </source>
</evidence>
<dbReference type="Proteomes" id="UP001185092">
    <property type="component" value="Unassembled WGS sequence"/>
</dbReference>
<evidence type="ECO:0000256" key="1">
    <source>
        <dbReference type="SAM" id="Phobius"/>
    </source>
</evidence>
<evidence type="ECO:0000313" key="2">
    <source>
        <dbReference type="EMBL" id="MDR6241807.1"/>
    </source>
</evidence>
<accession>A0AAE3XSI4</accession>
<protein>
    <recommendedName>
        <fullName evidence="4">DUF4149 domain-containing protein</fullName>
    </recommendedName>
</protein>
<evidence type="ECO:0000313" key="3">
    <source>
        <dbReference type="Proteomes" id="UP001185092"/>
    </source>
</evidence>